<evidence type="ECO:0000256" key="7">
    <source>
        <dbReference type="ARBA" id="ARBA00022777"/>
    </source>
</evidence>
<dbReference type="CDD" id="cd00075">
    <property type="entry name" value="HATPase"/>
    <property type="match status" value="1"/>
</dbReference>
<evidence type="ECO:0000256" key="3">
    <source>
        <dbReference type="ARBA" id="ARBA00012438"/>
    </source>
</evidence>
<dbReference type="FunFam" id="1.10.287.130:FF:000001">
    <property type="entry name" value="Two-component sensor histidine kinase"/>
    <property type="match status" value="1"/>
</dbReference>
<dbReference type="SUPFAM" id="SSF55874">
    <property type="entry name" value="ATPase domain of HSP90 chaperone/DNA topoisomerase II/histidine kinase"/>
    <property type="match status" value="1"/>
</dbReference>
<keyword evidence="7 14" id="KW-0418">Kinase</keyword>
<keyword evidence="4" id="KW-0597">Phosphoprotein</keyword>
<dbReference type="Pfam" id="PF02518">
    <property type="entry name" value="HATPase_c"/>
    <property type="match status" value="1"/>
</dbReference>
<keyword evidence="6 11" id="KW-0812">Transmembrane</keyword>
<dbReference type="InterPro" id="IPR004358">
    <property type="entry name" value="Sig_transdc_His_kin-like_C"/>
</dbReference>
<dbReference type="SMART" id="SM00387">
    <property type="entry name" value="HATPase_c"/>
    <property type="match status" value="1"/>
</dbReference>
<evidence type="ECO:0000256" key="1">
    <source>
        <dbReference type="ARBA" id="ARBA00000085"/>
    </source>
</evidence>
<dbReference type="RefSeq" id="WP_079545810.1">
    <property type="nucleotide sequence ID" value="NZ_CP117826.1"/>
</dbReference>
<dbReference type="GO" id="GO:0000155">
    <property type="term" value="F:phosphorelay sensor kinase activity"/>
    <property type="evidence" value="ECO:0007669"/>
    <property type="project" value="InterPro"/>
</dbReference>
<dbReference type="PROSITE" id="PS50109">
    <property type="entry name" value="HIS_KIN"/>
    <property type="match status" value="1"/>
</dbReference>
<comment type="subcellular location">
    <subcellularLocation>
        <location evidence="2">Membrane</location>
    </subcellularLocation>
</comment>
<evidence type="ECO:0000259" key="13">
    <source>
        <dbReference type="PROSITE" id="PS50885"/>
    </source>
</evidence>
<dbReference type="Gene3D" id="6.10.340.10">
    <property type="match status" value="1"/>
</dbReference>
<dbReference type="InterPro" id="IPR036890">
    <property type="entry name" value="HATPase_C_sf"/>
</dbReference>
<sequence>MRNFTVRQKVGFWYTAMLILMAAAVFFILQFANTRQTEAYTQEALEKAAADAQSEIDYDDGEIEIDRDIEKIDSATLMVYDADGRALLYGPIPDFDLSLQEGPVRQVTGDSGRVWSVYDVSLHLSGGPSVWVRACLTLDPVTAIEQHALPLFWWMILPIVLLAALGGFYITSRAFRPMLQISHTARSIADGSDLSRRIGLSSRKDEFGELSSTFDDMFARLQDSFEREKQFTSDVSHELRTPLSVILTQCGYALTHEKESRNALLAIQQQAQRMSGLVNQLLFLSRADRGTQALHTEPVDLSELMEATAQEMSAKAESAGIRVLTDIEPSIFVTADELLLMRMLINLAENAIRFGRSGGFVKFTLHTEDGQVHGTVEDDGIGIAPADLPHIWERFYQADQSRHKRHSDGSSGLGLPMVKWIVAAHHGTIHAESMPGRGSVFSFILPLRSA</sequence>
<comment type="catalytic activity">
    <reaction evidence="1">
        <text>ATP + protein L-histidine = ADP + protein N-phospho-L-histidine.</text>
        <dbReference type="EC" id="2.7.13.3"/>
    </reaction>
</comment>
<evidence type="ECO:0000256" key="2">
    <source>
        <dbReference type="ARBA" id="ARBA00004370"/>
    </source>
</evidence>
<dbReference type="Pfam" id="PF00512">
    <property type="entry name" value="HisKA"/>
    <property type="match status" value="1"/>
</dbReference>
<evidence type="ECO:0000256" key="9">
    <source>
        <dbReference type="ARBA" id="ARBA00023012"/>
    </source>
</evidence>
<dbReference type="GO" id="GO:0005886">
    <property type="term" value="C:plasma membrane"/>
    <property type="evidence" value="ECO:0007669"/>
    <property type="project" value="TreeGrafter"/>
</dbReference>
<dbReference type="InterPro" id="IPR003594">
    <property type="entry name" value="HATPase_dom"/>
</dbReference>
<feature type="transmembrane region" description="Helical" evidence="11">
    <location>
        <begin position="12"/>
        <end position="32"/>
    </location>
</feature>
<dbReference type="SUPFAM" id="SSF158472">
    <property type="entry name" value="HAMP domain-like"/>
    <property type="match status" value="1"/>
</dbReference>
<keyword evidence="10 11" id="KW-0472">Membrane</keyword>
<accession>A0AAU8A8B6</accession>
<dbReference type="InterPro" id="IPR003661">
    <property type="entry name" value="HisK_dim/P_dom"/>
</dbReference>
<feature type="domain" description="Histidine kinase" evidence="12">
    <location>
        <begin position="234"/>
        <end position="449"/>
    </location>
</feature>
<evidence type="ECO:0000256" key="8">
    <source>
        <dbReference type="ARBA" id="ARBA00022989"/>
    </source>
</evidence>
<evidence type="ECO:0000256" key="6">
    <source>
        <dbReference type="ARBA" id="ARBA00022692"/>
    </source>
</evidence>
<dbReference type="PROSITE" id="PS50885">
    <property type="entry name" value="HAMP"/>
    <property type="match status" value="1"/>
</dbReference>
<dbReference type="PRINTS" id="PR00344">
    <property type="entry name" value="BCTRLSENSOR"/>
</dbReference>
<dbReference type="InterPro" id="IPR005467">
    <property type="entry name" value="His_kinase_dom"/>
</dbReference>
<proteinExistence type="predicted"/>
<dbReference type="SUPFAM" id="SSF47384">
    <property type="entry name" value="Homodimeric domain of signal transducing histidine kinase"/>
    <property type="match status" value="1"/>
</dbReference>
<dbReference type="InterPro" id="IPR036097">
    <property type="entry name" value="HisK_dim/P_sf"/>
</dbReference>
<name>A0AAU8A8B6_9FIRM</name>
<dbReference type="EMBL" id="CP117826">
    <property type="protein sequence ID" value="XCC62030.1"/>
    <property type="molecule type" value="Genomic_DNA"/>
</dbReference>
<dbReference type="InterPro" id="IPR003660">
    <property type="entry name" value="HAMP_dom"/>
</dbReference>
<dbReference type="Gene3D" id="3.30.565.10">
    <property type="entry name" value="Histidine kinase-like ATPase, C-terminal domain"/>
    <property type="match status" value="1"/>
</dbReference>
<dbReference type="PANTHER" id="PTHR45436">
    <property type="entry name" value="SENSOR HISTIDINE KINASE YKOH"/>
    <property type="match status" value="1"/>
</dbReference>
<dbReference type="SMART" id="SM00388">
    <property type="entry name" value="HisKA"/>
    <property type="match status" value="1"/>
</dbReference>
<reference evidence="14" key="1">
    <citation type="submission" date="2023-02" db="EMBL/GenBank/DDBJ databases">
        <title>Gut commensal Christensenella minuta modulates host metabolism via a new class of secondary bile acids.</title>
        <authorList>
            <person name="Liu C."/>
        </authorList>
    </citation>
    <scope>NUCLEOTIDE SEQUENCE</scope>
    <source>
        <strain evidence="14">CA70</strain>
    </source>
</reference>
<evidence type="ECO:0000256" key="11">
    <source>
        <dbReference type="SAM" id="Phobius"/>
    </source>
</evidence>
<dbReference type="Gene3D" id="1.10.287.130">
    <property type="match status" value="1"/>
</dbReference>
<dbReference type="CDD" id="cd00082">
    <property type="entry name" value="HisKA"/>
    <property type="match status" value="1"/>
</dbReference>
<feature type="transmembrane region" description="Helical" evidence="11">
    <location>
        <begin position="151"/>
        <end position="170"/>
    </location>
</feature>
<evidence type="ECO:0000256" key="10">
    <source>
        <dbReference type="ARBA" id="ARBA00023136"/>
    </source>
</evidence>
<dbReference type="CDD" id="cd06225">
    <property type="entry name" value="HAMP"/>
    <property type="match status" value="1"/>
</dbReference>
<feature type="domain" description="HAMP" evidence="13">
    <location>
        <begin position="172"/>
        <end position="226"/>
    </location>
</feature>
<evidence type="ECO:0000256" key="4">
    <source>
        <dbReference type="ARBA" id="ARBA00022553"/>
    </source>
</evidence>
<dbReference type="Pfam" id="PF00672">
    <property type="entry name" value="HAMP"/>
    <property type="match status" value="1"/>
</dbReference>
<dbReference type="AlphaFoldDB" id="A0AAU8A8B6"/>
<keyword evidence="8 11" id="KW-1133">Transmembrane helix</keyword>
<dbReference type="EC" id="2.7.13.3" evidence="3"/>
<dbReference type="SMART" id="SM00304">
    <property type="entry name" value="HAMP"/>
    <property type="match status" value="1"/>
</dbReference>
<evidence type="ECO:0000313" key="14">
    <source>
        <dbReference type="EMBL" id="XCC62030.1"/>
    </source>
</evidence>
<dbReference type="InterPro" id="IPR050428">
    <property type="entry name" value="TCS_sensor_his_kinase"/>
</dbReference>
<dbReference type="FunFam" id="3.30.565.10:FF:000006">
    <property type="entry name" value="Sensor histidine kinase WalK"/>
    <property type="match status" value="1"/>
</dbReference>
<keyword evidence="9" id="KW-0902">Two-component regulatory system</keyword>
<dbReference type="PANTHER" id="PTHR45436:SF5">
    <property type="entry name" value="SENSOR HISTIDINE KINASE TRCS"/>
    <property type="match status" value="1"/>
</dbReference>
<protein>
    <recommendedName>
        <fullName evidence="3">histidine kinase</fullName>
        <ecNumber evidence="3">2.7.13.3</ecNumber>
    </recommendedName>
</protein>
<evidence type="ECO:0000256" key="5">
    <source>
        <dbReference type="ARBA" id="ARBA00022679"/>
    </source>
</evidence>
<keyword evidence="5" id="KW-0808">Transferase</keyword>
<gene>
    <name evidence="14" type="ORF">PUP29_10935</name>
</gene>
<organism evidence="14">
    <name type="scientific">Christensenella massiliensis</name>
    <dbReference type="NCBI Taxonomy" id="1805714"/>
    <lineage>
        <taxon>Bacteria</taxon>
        <taxon>Bacillati</taxon>
        <taxon>Bacillota</taxon>
        <taxon>Clostridia</taxon>
        <taxon>Christensenellales</taxon>
        <taxon>Christensenellaceae</taxon>
        <taxon>Christensenella</taxon>
    </lineage>
</organism>
<evidence type="ECO:0000259" key="12">
    <source>
        <dbReference type="PROSITE" id="PS50109"/>
    </source>
</evidence>